<evidence type="ECO:0000313" key="1">
    <source>
        <dbReference type="EMBL" id="GBP77190.1"/>
    </source>
</evidence>
<dbReference type="Proteomes" id="UP000299102">
    <property type="component" value="Unassembled WGS sequence"/>
</dbReference>
<reference evidence="1 2" key="1">
    <citation type="journal article" date="2019" name="Commun. Biol.">
        <title>The bagworm genome reveals a unique fibroin gene that provides high tensile strength.</title>
        <authorList>
            <person name="Kono N."/>
            <person name="Nakamura H."/>
            <person name="Ohtoshi R."/>
            <person name="Tomita M."/>
            <person name="Numata K."/>
            <person name="Arakawa K."/>
        </authorList>
    </citation>
    <scope>NUCLEOTIDE SEQUENCE [LARGE SCALE GENOMIC DNA]</scope>
</reference>
<name>A0A4C1YPW9_EUMVA</name>
<accession>A0A4C1YPW9</accession>
<dbReference type="AlphaFoldDB" id="A0A4C1YPW9"/>
<gene>
    <name evidence="1" type="ORF">EVAR_48323_1</name>
</gene>
<feature type="non-terminal residue" evidence="1">
    <location>
        <position position="1"/>
    </location>
</feature>
<proteinExistence type="predicted"/>
<comment type="caution">
    <text evidence="1">The sequence shown here is derived from an EMBL/GenBank/DDBJ whole genome shotgun (WGS) entry which is preliminary data.</text>
</comment>
<evidence type="ECO:0000313" key="2">
    <source>
        <dbReference type="Proteomes" id="UP000299102"/>
    </source>
</evidence>
<organism evidence="1 2">
    <name type="scientific">Eumeta variegata</name>
    <name type="common">Bagworm moth</name>
    <name type="synonym">Eumeta japonica</name>
    <dbReference type="NCBI Taxonomy" id="151549"/>
    <lineage>
        <taxon>Eukaryota</taxon>
        <taxon>Metazoa</taxon>
        <taxon>Ecdysozoa</taxon>
        <taxon>Arthropoda</taxon>
        <taxon>Hexapoda</taxon>
        <taxon>Insecta</taxon>
        <taxon>Pterygota</taxon>
        <taxon>Neoptera</taxon>
        <taxon>Endopterygota</taxon>
        <taxon>Lepidoptera</taxon>
        <taxon>Glossata</taxon>
        <taxon>Ditrysia</taxon>
        <taxon>Tineoidea</taxon>
        <taxon>Psychidae</taxon>
        <taxon>Oiketicinae</taxon>
        <taxon>Eumeta</taxon>
    </lineage>
</organism>
<keyword evidence="2" id="KW-1185">Reference proteome</keyword>
<dbReference type="EMBL" id="BGZK01001321">
    <property type="protein sequence ID" value="GBP77190.1"/>
    <property type="molecule type" value="Genomic_DNA"/>
</dbReference>
<protein>
    <submittedName>
        <fullName evidence="1">Uncharacterized protein</fullName>
    </submittedName>
</protein>
<sequence length="66" mass="7368">GIILDPQVGNATVINLRCMLRDSKLVNVKRLPPASVYSRWQNALFRNLRQNADLSSQALHNLPKAA</sequence>